<dbReference type="Proteomes" id="UP000033483">
    <property type="component" value="Unassembled WGS sequence"/>
</dbReference>
<gene>
    <name evidence="2" type="ORF">TD95_001074</name>
</gene>
<protein>
    <recommendedName>
        <fullName evidence="4">GEgh 16 protein</fullName>
    </recommendedName>
</protein>
<keyword evidence="1" id="KW-0732">Signal</keyword>
<feature type="chain" id="PRO_5002482452" description="GEgh 16 protein" evidence="1">
    <location>
        <begin position="20"/>
        <end position="345"/>
    </location>
</feature>
<sequence>MLFLPRVLLVSTTFVLVRAQGVLVSGIGTIGESTSMGVSIDDVNDANYISQDEIIANIVNACGRTVLKGGLSQAGETESIIASGNFTRVQAGGILTITVAQRSQQGSGPFACDLDESSNVLGVSGQTNLTVAQDAAQFGTGNLTLTVTMPSNLTCIGGAFSSLILWETSSTGNFCTVRCVNQQNYGGCLAVQQSDITPSVNDPSTIASKEFQQDIAAQVQQNEQDLAAANKGLAAAADHANQGFEIANALLDSHGITAAVVVPATTSKTTSAVAEATQKVGKKITAGSNGKNIFGASGSGPLPQSLVPKTKTQVVKRRRMFNVNVEKQNARRELVQKQKQAVLED</sequence>
<dbReference type="PANTHER" id="PTHR34618:SF3">
    <property type="entry name" value="GEGH 16 PROTEIN"/>
    <property type="match status" value="1"/>
</dbReference>
<proteinExistence type="predicted"/>
<keyword evidence="3" id="KW-1185">Reference proteome</keyword>
<dbReference type="Pfam" id="PF11327">
    <property type="entry name" value="Egh16-like"/>
    <property type="match status" value="1"/>
</dbReference>
<accession>A0A0F4Z9U3</accession>
<evidence type="ECO:0000313" key="3">
    <source>
        <dbReference type="Proteomes" id="UP000033483"/>
    </source>
</evidence>
<organism evidence="2 3">
    <name type="scientific">Thielaviopsis punctulata</name>
    <dbReference type="NCBI Taxonomy" id="72032"/>
    <lineage>
        <taxon>Eukaryota</taxon>
        <taxon>Fungi</taxon>
        <taxon>Dikarya</taxon>
        <taxon>Ascomycota</taxon>
        <taxon>Pezizomycotina</taxon>
        <taxon>Sordariomycetes</taxon>
        <taxon>Hypocreomycetidae</taxon>
        <taxon>Microascales</taxon>
        <taxon>Ceratocystidaceae</taxon>
        <taxon>Thielaviopsis</taxon>
    </lineage>
</organism>
<reference evidence="2 3" key="1">
    <citation type="submission" date="2015-03" db="EMBL/GenBank/DDBJ databases">
        <authorList>
            <person name="Radwan O."/>
            <person name="Al-Naeli F.A."/>
            <person name="Rendon G.A."/>
            <person name="Fields C."/>
        </authorList>
    </citation>
    <scope>NUCLEOTIDE SEQUENCE [LARGE SCALE GENOMIC DNA]</scope>
    <source>
        <strain evidence="2">CR-DP1</strain>
    </source>
</reference>
<evidence type="ECO:0000256" key="1">
    <source>
        <dbReference type="SAM" id="SignalP"/>
    </source>
</evidence>
<comment type="caution">
    <text evidence="2">The sequence shown here is derived from an EMBL/GenBank/DDBJ whole genome shotgun (WGS) entry which is preliminary data.</text>
</comment>
<evidence type="ECO:0000313" key="2">
    <source>
        <dbReference type="EMBL" id="KKA26926.1"/>
    </source>
</evidence>
<dbReference type="InterPro" id="IPR021476">
    <property type="entry name" value="Egh16-like"/>
</dbReference>
<dbReference type="PANTHER" id="PTHR34618">
    <property type="entry name" value="SURFACE PROTEIN MAS1, PUTATIVE-RELATED"/>
    <property type="match status" value="1"/>
</dbReference>
<dbReference type="OrthoDB" id="3241054at2759"/>
<dbReference type="EMBL" id="LAEV01001928">
    <property type="protein sequence ID" value="KKA26926.1"/>
    <property type="molecule type" value="Genomic_DNA"/>
</dbReference>
<dbReference type="AlphaFoldDB" id="A0A0F4Z9U3"/>
<evidence type="ECO:0008006" key="4">
    <source>
        <dbReference type="Google" id="ProtNLM"/>
    </source>
</evidence>
<feature type="signal peptide" evidence="1">
    <location>
        <begin position="1"/>
        <end position="19"/>
    </location>
</feature>
<name>A0A0F4Z9U3_9PEZI</name>